<keyword evidence="3" id="KW-0540">Nuclease</keyword>
<proteinExistence type="predicted"/>
<keyword evidence="3" id="KW-0255">Endonuclease</keyword>
<feature type="transmembrane region" description="Helical" evidence="1">
    <location>
        <begin position="46"/>
        <end position="65"/>
    </location>
</feature>
<dbReference type="Proteomes" id="UP000198718">
    <property type="component" value="Unassembled WGS sequence"/>
</dbReference>
<dbReference type="Pfam" id="PF04471">
    <property type="entry name" value="Mrr_cat"/>
    <property type="match status" value="1"/>
</dbReference>
<dbReference type="InterPro" id="IPR011335">
    <property type="entry name" value="Restrct_endonuc-II-like"/>
</dbReference>
<dbReference type="InterPro" id="IPR011856">
    <property type="entry name" value="tRNA_endonuc-like_dom_sf"/>
</dbReference>
<dbReference type="STRING" id="393762.SAMN05660472_01202"/>
<evidence type="ECO:0000313" key="4">
    <source>
        <dbReference type="Proteomes" id="UP000198718"/>
    </source>
</evidence>
<keyword evidence="1" id="KW-0812">Transmembrane</keyword>
<dbReference type="AlphaFoldDB" id="A0A1G9BKF1"/>
<evidence type="ECO:0000259" key="2">
    <source>
        <dbReference type="Pfam" id="PF04471"/>
    </source>
</evidence>
<reference evidence="3 4" key="1">
    <citation type="submission" date="2016-10" db="EMBL/GenBank/DDBJ databases">
        <authorList>
            <person name="de Groot N.N."/>
        </authorList>
    </citation>
    <scope>NUCLEOTIDE SEQUENCE [LARGE SCALE GENOMIC DNA]</scope>
    <source>
        <strain evidence="3 4">DSM 18346</strain>
    </source>
</reference>
<feature type="transmembrane region" description="Helical" evidence="1">
    <location>
        <begin position="295"/>
        <end position="314"/>
    </location>
</feature>
<gene>
    <name evidence="3" type="ORF">SAMN05660472_01202</name>
</gene>
<protein>
    <submittedName>
        <fullName evidence="3">Restriction endonuclease</fullName>
    </submittedName>
</protein>
<dbReference type="GO" id="GO:0009307">
    <property type="term" value="P:DNA restriction-modification system"/>
    <property type="evidence" value="ECO:0007669"/>
    <property type="project" value="InterPro"/>
</dbReference>
<dbReference type="GO" id="GO:0015666">
    <property type="term" value="F:restriction endodeoxyribonuclease activity"/>
    <property type="evidence" value="ECO:0007669"/>
    <property type="project" value="TreeGrafter"/>
</dbReference>
<organism evidence="3 4">
    <name type="scientific">Natronincola ferrireducens</name>
    <dbReference type="NCBI Taxonomy" id="393762"/>
    <lineage>
        <taxon>Bacteria</taxon>
        <taxon>Bacillati</taxon>
        <taxon>Bacillota</taxon>
        <taxon>Clostridia</taxon>
        <taxon>Peptostreptococcales</taxon>
        <taxon>Natronincolaceae</taxon>
        <taxon>Natronincola</taxon>
    </lineage>
</organism>
<sequence>MKKIGFLWIDLREKYKNYKKDRSNSRRFKTFYSTTKEDKRSDLAKVIDYVLWRIFIFFSILLIIYFIKTNLYRATMIAIVGLSIYHIISIKIRNDKIIDFKNDKRKTVATQRIYKEILNKTVEEMREYIIDIFSKRGFTKIQYVNNDHKSILMKANYNQSKIMICCYMYKNDFDVELKELKEFLCQLTQHDIKKGVFITTSDFTQDCYNYLDKLNESYRMILINKDKLLNVIQLNDMFPTEEEIDEIIENQISKRNRNWTKYKSEAFSTKKIKGYLLLSIYLTITAFYIPYTVYYMIMASICLFLALITIIFYFRDKNHQEEDWKKTEDIFQGL</sequence>
<feature type="transmembrane region" description="Helical" evidence="1">
    <location>
        <begin position="71"/>
        <end position="88"/>
    </location>
</feature>
<accession>A0A1G9BKF1</accession>
<keyword evidence="1" id="KW-1133">Transmembrane helix</keyword>
<evidence type="ECO:0000256" key="1">
    <source>
        <dbReference type="SAM" id="Phobius"/>
    </source>
</evidence>
<evidence type="ECO:0000313" key="3">
    <source>
        <dbReference type="EMBL" id="SDK39998.1"/>
    </source>
</evidence>
<dbReference type="EMBL" id="FNFP01000002">
    <property type="protein sequence ID" value="SDK39998.1"/>
    <property type="molecule type" value="Genomic_DNA"/>
</dbReference>
<keyword evidence="3" id="KW-0378">Hydrolase</keyword>
<dbReference type="GO" id="GO:0003677">
    <property type="term" value="F:DNA binding"/>
    <property type="evidence" value="ECO:0007669"/>
    <property type="project" value="InterPro"/>
</dbReference>
<dbReference type="PANTHER" id="PTHR30015:SF7">
    <property type="entry name" value="TYPE IV METHYL-DIRECTED RESTRICTION ENZYME ECOKMRR"/>
    <property type="match status" value="1"/>
</dbReference>
<dbReference type="Gene3D" id="3.40.1350.10">
    <property type="match status" value="1"/>
</dbReference>
<dbReference type="InterPro" id="IPR052906">
    <property type="entry name" value="Type_IV_Methyl-Rstrct_Enzyme"/>
</dbReference>
<name>A0A1G9BKF1_9FIRM</name>
<dbReference type="PANTHER" id="PTHR30015">
    <property type="entry name" value="MRR RESTRICTION SYSTEM PROTEIN"/>
    <property type="match status" value="1"/>
</dbReference>
<keyword evidence="1" id="KW-0472">Membrane</keyword>
<dbReference type="RefSeq" id="WP_176762075.1">
    <property type="nucleotide sequence ID" value="NZ_FNFP01000002.1"/>
</dbReference>
<feature type="transmembrane region" description="Helical" evidence="1">
    <location>
        <begin position="272"/>
        <end position="289"/>
    </location>
</feature>
<dbReference type="SUPFAM" id="SSF52980">
    <property type="entry name" value="Restriction endonuclease-like"/>
    <property type="match status" value="1"/>
</dbReference>
<feature type="domain" description="Restriction endonuclease type IV Mrr" evidence="2">
    <location>
        <begin position="122"/>
        <end position="231"/>
    </location>
</feature>
<dbReference type="InterPro" id="IPR007560">
    <property type="entry name" value="Restrct_endonuc_IV_Mrr"/>
</dbReference>
<keyword evidence="4" id="KW-1185">Reference proteome</keyword>